<dbReference type="InterPro" id="IPR013785">
    <property type="entry name" value="Aldolase_TIM"/>
</dbReference>
<proteinExistence type="inferred from homology"/>
<dbReference type="InterPro" id="IPR006218">
    <property type="entry name" value="DAHP1/KDSA"/>
</dbReference>
<evidence type="ECO:0000256" key="4">
    <source>
        <dbReference type="ARBA" id="ARBA00022679"/>
    </source>
</evidence>
<dbReference type="InterPro" id="IPR000192">
    <property type="entry name" value="Aminotrans_V_dom"/>
</dbReference>
<evidence type="ECO:0000256" key="2">
    <source>
        <dbReference type="ARBA" id="ARBA00010447"/>
    </source>
</evidence>
<dbReference type="Pfam" id="PF00266">
    <property type="entry name" value="Aminotran_5"/>
    <property type="match status" value="1"/>
</dbReference>
<dbReference type="InterPro" id="IPR010970">
    <property type="entry name" value="Cys_dSase_SufS"/>
</dbReference>
<dbReference type="SUPFAM" id="SSF51569">
    <property type="entry name" value="Aldolase"/>
    <property type="match status" value="1"/>
</dbReference>
<dbReference type="GO" id="GO:0031071">
    <property type="term" value="F:cysteine desulfurase activity"/>
    <property type="evidence" value="ECO:0007669"/>
    <property type="project" value="UniProtKB-EC"/>
</dbReference>
<dbReference type="PANTHER" id="PTHR43586">
    <property type="entry name" value="CYSTEINE DESULFURASE"/>
    <property type="match status" value="1"/>
</dbReference>
<comment type="cofactor">
    <cofactor evidence="1 7">
        <name>pyridoxal 5'-phosphate</name>
        <dbReference type="ChEBI" id="CHEBI:597326"/>
    </cofactor>
</comment>
<dbReference type="InterPro" id="IPR015424">
    <property type="entry name" value="PyrdxlP-dep_Trfase"/>
</dbReference>
<evidence type="ECO:0000256" key="3">
    <source>
        <dbReference type="ARBA" id="ARBA00012239"/>
    </source>
</evidence>
<organism evidence="8">
    <name type="scientific">Cyprideis torosa</name>
    <dbReference type="NCBI Taxonomy" id="163714"/>
    <lineage>
        <taxon>Eukaryota</taxon>
        <taxon>Metazoa</taxon>
        <taxon>Ecdysozoa</taxon>
        <taxon>Arthropoda</taxon>
        <taxon>Crustacea</taxon>
        <taxon>Oligostraca</taxon>
        <taxon>Ostracoda</taxon>
        <taxon>Podocopa</taxon>
        <taxon>Podocopida</taxon>
        <taxon>Cytherocopina</taxon>
        <taxon>Cytheroidea</taxon>
        <taxon>Cytherideidae</taxon>
        <taxon>Cyprideis</taxon>
    </lineage>
</organism>
<evidence type="ECO:0000256" key="5">
    <source>
        <dbReference type="ARBA" id="ARBA00022898"/>
    </source>
</evidence>
<evidence type="ECO:0000256" key="7">
    <source>
        <dbReference type="RuleBase" id="RU004504"/>
    </source>
</evidence>
<dbReference type="AlphaFoldDB" id="A0A7R8WP04"/>
<sequence length="420" mass="46140">MEHHSNIVPWQMLAQRVGAVLKYIPLKEDGTLDLEVYDSLLSDRTRLVSVVHVSNALGVVNPVETIIQKAKKYDALVFLDAAQSAPHLKVDVQALDVDFLAFSAHKLYGPTGVGILYGKEARLEALPPYMGGGEMIHEVKMEGSTYAGLPFKFEAGTPHIEGNIVLKTALDFMEEIGREALAAHEQELLSYGIQKLSEIEAVKIYAKDAPRSGGISFNINVAGVHSSDVGMILDKMGIAVRTGHHCTQPIMQFFGIPGTVRASFACYNTTQEVDALLEGVKKANMDKPVKKIEAMGNKNILLTERGYVFGYNDLIVDPRSFYDMRQIGYPVIFDITHSIRKYGIPSSDPNGGLRQYLPTLGRAGVAAGIDGLFIEAHPDPSCALCDAASQYDLYQLEEFLKPLIEIHELEKKYRETAVAG</sequence>
<dbReference type="InterPro" id="IPR020578">
    <property type="entry name" value="Aminotrans_V_PyrdxlP_BS"/>
</dbReference>
<dbReference type="Gene3D" id="3.90.1150.10">
    <property type="entry name" value="Aspartate Aminotransferase, domain 1"/>
    <property type="match status" value="1"/>
</dbReference>
<dbReference type="GO" id="GO:0030170">
    <property type="term" value="F:pyridoxal phosphate binding"/>
    <property type="evidence" value="ECO:0007669"/>
    <property type="project" value="InterPro"/>
</dbReference>
<evidence type="ECO:0000256" key="6">
    <source>
        <dbReference type="ARBA" id="ARBA00050776"/>
    </source>
</evidence>
<dbReference type="CDD" id="cd06453">
    <property type="entry name" value="SufS_like"/>
    <property type="match status" value="1"/>
</dbReference>
<dbReference type="PROSITE" id="PS00595">
    <property type="entry name" value="AA_TRANSFER_CLASS_5"/>
    <property type="match status" value="1"/>
</dbReference>
<evidence type="ECO:0000256" key="1">
    <source>
        <dbReference type="ARBA" id="ARBA00001933"/>
    </source>
</evidence>
<evidence type="ECO:0000313" key="8">
    <source>
        <dbReference type="EMBL" id="CAD7234127.1"/>
    </source>
</evidence>
<comment type="similarity">
    <text evidence="2">Belongs to the class-V pyridoxal-phosphate-dependent aminotransferase family. Csd subfamily.</text>
</comment>
<gene>
    <name evidence="8" type="ORF">CTOB1V02_LOCUS11945</name>
</gene>
<accession>A0A7R8WP04</accession>
<dbReference type="EC" id="2.8.1.7" evidence="3"/>
<comment type="catalytic activity">
    <reaction evidence="6">
        <text>(sulfur carrier)-H + L-cysteine = (sulfur carrier)-SH + L-alanine</text>
        <dbReference type="Rhea" id="RHEA:43892"/>
        <dbReference type="Rhea" id="RHEA-COMP:14737"/>
        <dbReference type="Rhea" id="RHEA-COMP:14739"/>
        <dbReference type="ChEBI" id="CHEBI:29917"/>
        <dbReference type="ChEBI" id="CHEBI:35235"/>
        <dbReference type="ChEBI" id="CHEBI:57972"/>
        <dbReference type="ChEBI" id="CHEBI:64428"/>
        <dbReference type="EC" id="2.8.1.7"/>
    </reaction>
</comment>
<dbReference type="Gene3D" id="3.40.640.10">
    <property type="entry name" value="Type I PLP-dependent aspartate aminotransferase-like (Major domain)"/>
    <property type="match status" value="1"/>
</dbReference>
<dbReference type="InterPro" id="IPR015421">
    <property type="entry name" value="PyrdxlP-dep_Trfase_major"/>
</dbReference>
<protein>
    <recommendedName>
        <fullName evidence="3">cysteine desulfurase</fullName>
        <ecNumber evidence="3">2.8.1.7</ecNumber>
    </recommendedName>
</protein>
<dbReference type="GO" id="GO:0006534">
    <property type="term" value="P:cysteine metabolic process"/>
    <property type="evidence" value="ECO:0007669"/>
    <property type="project" value="InterPro"/>
</dbReference>
<keyword evidence="4" id="KW-0808">Transferase</keyword>
<dbReference type="PANTHER" id="PTHR43586:SF8">
    <property type="entry name" value="CYSTEINE DESULFURASE 1, CHLOROPLASTIC"/>
    <property type="match status" value="1"/>
</dbReference>
<dbReference type="Pfam" id="PF00793">
    <property type="entry name" value="DAHP_synth_1"/>
    <property type="match status" value="1"/>
</dbReference>
<name>A0A7R8WP04_9CRUS</name>
<dbReference type="SUPFAM" id="SSF53383">
    <property type="entry name" value="PLP-dependent transferases"/>
    <property type="match status" value="1"/>
</dbReference>
<reference evidence="8" key="1">
    <citation type="submission" date="2020-11" db="EMBL/GenBank/DDBJ databases">
        <authorList>
            <person name="Tran Van P."/>
        </authorList>
    </citation>
    <scope>NUCLEOTIDE SEQUENCE</scope>
</reference>
<dbReference type="Gene3D" id="3.20.20.70">
    <property type="entry name" value="Aldolase class I"/>
    <property type="match status" value="1"/>
</dbReference>
<dbReference type="OrthoDB" id="420046at2759"/>
<dbReference type="InterPro" id="IPR015422">
    <property type="entry name" value="PyrdxlP-dep_Trfase_small"/>
</dbReference>
<keyword evidence="5" id="KW-0663">Pyridoxal phosphate</keyword>
<dbReference type="EMBL" id="OB667825">
    <property type="protein sequence ID" value="CAD7234127.1"/>
    <property type="molecule type" value="Genomic_DNA"/>
</dbReference>